<evidence type="ECO:0000313" key="4">
    <source>
        <dbReference type="Proteomes" id="UP000193411"/>
    </source>
</evidence>
<dbReference type="AlphaFoldDB" id="A0A1Y2HFJ4"/>
<evidence type="ECO:0000256" key="1">
    <source>
        <dbReference type="SAM" id="MobiDB-lite"/>
    </source>
</evidence>
<accession>A0A1Y2HFJ4</accession>
<proteinExistence type="predicted"/>
<feature type="transmembrane region" description="Helical" evidence="2">
    <location>
        <begin position="6"/>
        <end position="26"/>
    </location>
</feature>
<name>A0A1Y2HFJ4_9FUNG</name>
<feature type="non-terminal residue" evidence="3">
    <location>
        <position position="1"/>
    </location>
</feature>
<keyword evidence="2" id="KW-1133">Transmembrane helix</keyword>
<protein>
    <submittedName>
        <fullName evidence="3">Uncharacterized protein</fullName>
    </submittedName>
</protein>
<evidence type="ECO:0000256" key="2">
    <source>
        <dbReference type="SAM" id="Phobius"/>
    </source>
</evidence>
<sequence>FQMATTIPPLIMYTQLPILVHALLAYPTQRCPQHHRPTAGYQRPQGHFHPPQRPPTLNFPRPVPHPRHPAALDRHGRRVQARQR</sequence>
<keyword evidence="4" id="KW-1185">Reference proteome</keyword>
<dbReference type="Proteomes" id="UP000193411">
    <property type="component" value="Unassembled WGS sequence"/>
</dbReference>
<keyword evidence="2" id="KW-0812">Transmembrane</keyword>
<reference evidence="3 4" key="1">
    <citation type="submission" date="2016-07" db="EMBL/GenBank/DDBJ databases">
        <title>Pervasive Adenine N6-methylation of Active Genes in Fungi.</title>
        <authorList>
            <consortium name="DOE Joint Genome Institute"/>
            <person name="Mondo S.J."/>
            <person name="Dannebaum R.O."/>
            <person name="Kuo R.C."/>
            <person name="Labutti K."/>
            <person name="Haridas S."/>
            <person name="Kuo A."/>
            <person name="Salamov A."/>
            <person name="Ahrendt S.R."/>
            <person name="Lipzen A."/>
            <person name="Sullivan W."/>
            <person name="Andreopoulos W.B."/>
            <person name="Clum A."/>
            <person name="Lindquist E."/>
            <person name="Daum C."/>
            <person name="Ramamoorthy G.K."/>
            <person name="Gryganskyi A."/>
            <person name="Culley D."/>
            <person name="Magnuson J.K."/>
            <person name="James T.Y."/>
            <person name="O'Malley M.A."/>
            <person name="Stajich J.E."/>
            <person name="Spatafora J.W."/>
            <person name="Visel A."/>
            <person name="Grigoriev I.V."/>
        </authorList>
    </citation>
    <scope>NUCLEOTIDE SEQUENCE [LARGE SCALE GENOMIC DNA]</scope>
    <source>
        <strain evidence="3 4">PL171</strain>
    </source>
</reference>
<evidence type="ECO:0000313" key="3">
    <source>
        <dbReference type="EMBL" id="ORZ33370.1"/>
    </source>
</evidence>
<organism evidence="3 4">
    <name type="scientific">Catenaria anguillulae PL171</name>
    <dbReference type="NCBI Taxonomy" id="765915"/>
    <lineage>
        <taxon>Eukaryota</taxon>
        <taxon>Fungi</taxon>
        <taxon>Fungi incertae sedis</taxon>
        <taxon>Blastocladiomycota</taxon>
        <taxon>Blastocladiomycetes</taxon>
        <taxon>Blastocladiales</taxon>
        <taxon>Catenariaceae</taxon>
        <taxon>Catenaria</taxon>
    </lineage>
</organism>
<comment type="caution">
    <text evidence="3">The sequence shown here is derived from an EMBL/GenBank/DDBJ whole genome shotgun (WGS) entry which is preliminary data.</text>
</comment>
<feature type="compositionally biased region" description="Basic residues" evidence="1">
    <location>
        <begin position="75"/>
        <end position="84"/>
    </location>
</feature>
<keyword evidence="2" id="KW-0472">Membrane</keyword>
<feature type="region of interest" description="Disordered" evidence="1">
    <location>
        <begin position="31"/>
        <end position="84"/>
    </location>
</feature>
<dbReference type="EMBL" id="MCFL01000036">
    <property type="protein sequence ID" value="ORZ33370.1"/>
    <property type="molecule type" value="Genomic_DNA"/>
</dbReference>
<gene>
    <name evidence="3" type="ORF">BCR44DRAFT_41083</name>
</gene>